<evidence type="ECO:0000313" key="2">
    <source>
        <dbReference type="Proteomes" id="UP000659172"/>
    </source>
</evidence>
<dbReference type="RefSeq" id="WP_176950792.1">
    <property type="nucleotide sequence ID" value="NZ_JABXYK010000009.1"/>
</dbReference>
<keyword evidence="2" id="KW-1185">Reference proteome</keyword>
<keyword evidence="1" id="KW-0808">Transferase</keyword>
<reference evidence="1 2" key="1">
    <citation type="submission" date="2020-06" db="EMBL/GenBank/DDBJ databases">
        <title>Rhizobium sp.nov. isolated from the tomato plant.</title>
        <authorList>
            <person name="Thin K.K."/>
            <person name="Zhang X."/>
            <person name="He S."/>
        </authorList>
    </citation>
    <scope>NUCLEOTIDE SEQUENCE [LARGE SCALE GENOMIC DNA]</scope>
    <source>
        <strain evidence="1 2">DBTS2</strain>
    </source>
</reference>
<sequence>MSIVEKLLQDRPSFHMGGDARWDCTVGMLRYIRDKVKPTDRTLEVGCGVSTVVFASIGCDHTVLSPDPREHERVLAYCDANGIDRSRLKFAVGFSDDVLPDLCKDRSLDVAFIDGAHHFPYPLVDWHYVTRALKVGGCLLLDDIPIPAVSVAYRFMRTDPAWRLEEVLDSRAAVFTLLTEPGQQDWTEQAFCRRMDYSFAPMPTRVALQVGDEVRRVRKSVGRRYPSLRRLLVKQKAIQGQ</sequence>
<comment type="caution">
    <text evidence="1">The sequence shown here is derived from an EMBL/GenBank/DDBJ whole genome shotgun (WGS) entry which is preliminary data.</text>
</comment>
<dbReference type="Pfam" id="PF13578">
    <property type="entry name" value="Methyltransf_24"/>
    <property type="match status" value="1"/>
</dbReference>
<dbReference type="GO" id="GO:0032259">
    <property type="term" value="P:methylation"/>
    <property type="evidence" value="ECO:0007669"/>
    <property type="project" value="UniProtKB-KW"/>
</dbReference>
<dbReference type="GO" id="GO:0008168">
    <property type="term" value="F:methyltransferase activity"/>
    <property type="evidence" value="ECO:0007669"/>
    <property type="project" value="UniProtKB-KW"/>
</dbReference>
<evidence type="ECO:0000313" key="1">
    <source>
        <dbReference type="EMBL" id="NVP56829.1"/>
    </source>
</evidence>
<gene>
    <name evidence="1" type="ORF">HV823_16355</name>
</gene>
<organism evidence="1 2">
    <name type="scientific">Mycoplana rhizolycopersici</name>
    <dbReference type="NCBI Taxonomy" id="2746702"/>
    <lineage>
        <taxon>Bacteria</taxon>
        <taxon>Pseudomonadati</taxon>
        <taxon>Pseudomonadota</taxon>
        <taxon>Alphaproteobacteria</taxon>
        <taxon>Hyphomicrobiales</taxon>
        <taxon>Rhizobiaceae</taxon>
        <taxon>Mycoplana</taxon>
    </lineage>
</organism>
<protein>
    <submittedName>
        <fullName evidence="1">Class I SAM-dependent methyltransferase</fullName>
    </submittedName>
</protein>
<dbReference type="EMBL" id="JABXYK010000009">
    <property type="protein sequence ID" value="NVP56829.1"/>
    <property type="molecule type" value="Genomic_DNA"/>
</dbReference>
<dbReference type="Proteomes" id="UP000659172">
    <property type="component" value="Unassembled WGS sequence"/>
</dbReference>
<dbReference type="SUPFAM" id="SSF53335">
    <property type="entry name" value="S-adenosyl-L-methionine-dependent methyltransferases"/>
    <property type="match status" value="1"/>
</dbReference>
<dbReference type="InterPro" id="IPR029063">
    <property type="entry name" value="SAM-dependent_MTases_sf"/>
</dbReference>
<keyword evidence="1" id="KW-0489">Methyltransferase</keyword>
<accession>A0ABX2QGD0</accession>
<dbReference type="Gene3D" id="3.40.50.150">
    <property type="entry name" value="Vaccinia Virus protein VP39"/>
    <property type="match status" value="1"/>
</dbReference>
<proteinExistence type="predicted"/>
<name>A0ABX2QGD0_9HYPH</name>